<dbReference type="EMBL" id="JAJSRF020000001">
    <property type="protein sequence ID" value="MDM3953945.1"/>
    <property type="molecule type" value="Genomic_DNA"/>
</dbReference>
<name>A0AAW7HMN8_9PSED</name>
<reference evidence="2" key="1">
    <citation type="submission" date="2023-06" db="EMBL/GenBank/DDBJ databases">
        <title>MBL-encoding genomic islands in Pseudomonas spp. in Poland.</title>
        <authorList>
            <person name="Urbanowicz P."/>
            <person name="Izdebski R."/>
            <person name="Biedrzycka M."/>
            <person name="Gniadkowski M."/>
        </authorList>
    </citation>
    <scope>NUCLEOTIDE SEQUENCE</scope>
    <source>
        <strain evidence="2">NMI5768_13</strain>
    </source>
</reference>
<dbReference type="Proteomes" id="UP001165439">
    <property type="component" value="Unassembled WGS sequence"/>
</dbReference>
<proteinExistence type="predicted"/>
<dbReference type="RefSeq" id="WP_232857471.1">
    <property type="nucleotide sequence ID" value="NZ_CP128540.1"/>
</dbReference>
<organism evidence="2 3">
    <name type="scientific">Pseudomonas alloputida</name>
    <dbReference type="NCBI Taxonomy" id="1940621"/>
    <lineage>
        <taxon>Bacteria</taxon>
        <taxon>Pseudomonadati</taxon>
        <taxon>Pseudomonadota</taxon>
        <taxon>Gammaproteobacteria</taxon>
        <taxon>Pseudomonadales</taxon>
        <taxon>Pseudomonadaceae</taxon>
        <taxon>Pseudomonas</taxon>
    </lineage>
</organism>
<dbReference type="Gene3D" id="2.180.10.10">
    <property type="entry name" value="RHS repeat-associated core"/>
    <property type="match status" value="1"/>
</dbReference>
<dbReference type="NCBIfam" id="TIGR03696">
    <property type="entry name" value="Rhs_assc_core"/>
    <property type="match status" value="1"/>
</dbReference>
<accession>A0AAW7HMN8</accession>
<evidence type="ECO:0000313" key="2">
    <source>
        <dbReference type="EMBL" id="MDM3953945.1"/>
    </source>
</evidence>
<evidence type="ECO:0000313" key="3">
    <source>
        <dbReference type="Proteomes" id="UP001165439"/>
    </source>
</evidence>
<gene>
    <name evidence="2" type="ORF">LU674_016685</name>
</gene>
<dbReference type="SUPFAM" id="SSF56399">
    <property type="entry name" value="ADP-ribosylation"/>
    <property type="match status" value="1"/>
</dbReference>
<sequence length="243" mass="26674">MKRSQAYTPYGAIWGDGHCSVLKYNGDHLDDLVNGYHLGVGKRLYLPALMRFASPDALSPFLKGGINSYSYCAGDPVNYSDPTGQAPESPKLVRKSSQTAPSKPSSGSSSNVPVKKPEQQKITFKLEDRALNNKYLIMRDKKIPPQDIIQSSPELRPFVERNSKLTVLARLRGSPSSSRNILPEDLEVLDFIKRVVAPPVDGGGVDDYLFAAYASNIASGSARIPELMKVTAWIRAEREMFGG</sequence>
<evidence type="ECO:0000256" key="1">
    <source>
        <dbReference type="SAM" id="MobiDB-lite"/>
    </source>
</evidence>
<feature type="region of interest" description="Disordered" evidence="1">
    <location>
        <begin position="80"/>
        <end position="119"/>
    </location>
</feature>
<feature type="compositionally biased region" description="Low complexity" evidence="1">
    <location>
        <begin position="95"/>
        <end position="114"/>
    </location>
</feature>
<protein>
    <submittedName>
        <fullName evidence="2">RHS repeat-associated core domain-containing protein</fullName>
    </submittedName>
</protein>
<dbReference type="InterPro" id="IPR022385">
    <property type="entry name" value="Rhs_assc_core"/>
</dbReference>
<comment type="caution">
    <text evidence="2">The sequence shown here is derived from an EMBL/GenBank/DDBJ whole genome shotgun (WGS) entry which is preliminary data.</text>
</comment>
<dbReference type="GeneID" id="83680236"/>
<dbReference type="AlphaFoldDB" id="A0AAW7HMN8"/>